<dbReference type="PANTHER" id="PTHR12259:SF1">
    <property type="entry name" value="GH21964P"/>
    <property type="match status" value="1"/>
</dbReference>
<organism evidence="3 4">
    <name type="scientific">Acrobeloides nanus</name>
    <dbReference type="NCBI Taxonomy" id="290746"/>
    <lineage>
        <taxon>Eukaryota</taxon>
        <taxon>Metazoa</taxon>
        <taxon>Ecdysozoa</taxon>
        <taxon>Nematoda</taxon>
        <taxon>Chromadorea</taxon>
        <taxon>Rhabditida</taxon>
        <taxon>Tylenchina</taxon>
        <taxon>Cephalobomorpha</taxon>
        <taxon>Cephaloboidea</taxon>
        <taxon>Cephalobidae</taxon>
        <taxon>Acrobeloides</taxon>
    </lineage>
</organism>
<keyword evidence="3" id="KW-1185">Reference proteome</keyword>
<dbReference type="PANTHER" id="PTHR12259">
    <property type="entry name" value="RGS-GAIP INTERACTING PROTEIN GIPC"/>
    <property type="match status" value="1"/>
</dbReference>
<evidence type="ECO:0000256" key="1">
    <source>
        <dbReference type="SAM" id="MobiDB-lite"/>
    </source>
</evidence>
<dbReference type="AlphaFoldDB" id="A0A914DIG5"/>
<evidence type="ECO:0000259" key="2">
    <source>
        <dbReference type="Pfam" id="PF25083"/>
    </source>
</evidence>
<feature type="compositionally biased region" description="Basic and acidic residues" evidence="1">
    <location>
        <begin position="141"/>
        <end position="153"/>
    </location>
</feature>
<evidence type="ECO:0000313" key="4">
    <source>
        <dbReference type="WBParaSite" id="ACRNAN_scaffold2839.g8817.t1"/>
    </source>
</evidence>
<protein>
    <recommendedName>
        <fullName evidence="2">GIPC1-3 GH1 domain-containing protein</fullName>
    </recommendedName>
</protein>
<reference evidence="4" key="1">
    <citation type="submission" date="2022-11" db="UniProtKB">
        <authorList>
            <consortium name="WormBaseParasite"/>
        </authorList>
    </citation>
    <scope>IDENTIFICATION</scope>
</reference>
<dbReference type="Proteomes" id="UP000887540">
    <property type="component" value="Unplaced"/>
</dbReference>
<sequence>MELDGEPIEFVKKEDDLLPGSASKISKTYSKKFKIQRPEPTCSTPPFFLLSTMEVRRGHSETPTQRSSRQRNGPWNAKFSVFDSSTKSSPTRFANRRCSRTQPRMHENASSGGPGTLQDDKTTAGPREQPSGGPTISSDLMDDHHTDGDEKWNKPLVQTGTTLPEIEKNTEGGKDLHQINERFNEIHAEDILFCTLNTYSVNMDHLATTNLGLEDLIFAHIKGKTKQVKFIKTK</sequence>
<dbReference type="WBParaSite" id="ACRNAN_scaffold2839.g8817.t1">
    <property type="protein sequence ID" value="ACRNAN_scaffold2839.g8817.t1"/>
    <property type="gene ID" value="ACRNAN_scaffold2839.g8817"/>
</dbReference>
<dbReference type="InterPro" id="IPR056814">
    <property type="entry name" value="GIPC1-3_GH1"/>
</dbReference>
<feature type="region of interest" description="Disordered" evidence="1">
    <location>
        <begin position="53"/>
        <end position="158"/>
    </location>
</feature>
<proteinExistence type="predicted"/>
<feature type="domain" description="GIPC1-3 GH1" evidence="2">
    <location>
        <begin position="177"/>
        <end position="219"/>
    </location>
</feature>
<name>A0A914DIG5_9BILA</name>
<evidence type="ECO:0000313" key="3">
    <source>
        <dbReference type="Proteomes" id="UP000887540"/>
    </source>
</evidence>
<dbReference type="Pfam" id="PF25083">
    <property type="entry name" value="GIPC1_GH1"/>
    <property type="match status" value="1"/>
</dbReference>
<feature type="compositionally biased region" description="Polar residues" evidence="1">
    <location>
        <begin position="61"/>
        <end position="73"/>
    </location>
</feature>
<feature type="compositionally biased region" description="Polar residues" evidence="1">
    <location>
        <begin position="82"/>
        <end position="92"/>
    </location>
</feature>
<dbReference type="InterPro" id="IPR017379">
    <property type="entry name" value="GIPC1/2/3"/>
</dbReference>
<accession>A0A914DIG5</accession>